<dbReference type="EMBL" id="WHNX01000001">
    <property type="protein sequence ID" value="MPW24264.1"/>
    <property type="molecule type" value="Genomic_DNA"/>
</dbReference>
<comment type="caution">
    <text evidence="2">The sequence shown here is derived from an EMBL/GenBank/DDBJ whole genome shotgun (WGS) entry which is preliminary data.</text>
</comment>
<feature type="domain" description="Flavodoxin-like" evidence="1">
    <location>
        <begin position="4"/>
        <end position="158"/>
    </location>
</feature>
<dbReference type="RefSeq" id="WP_152800582.1">
    <property type="nucleotide sequence ID" value="NZ_WHNX01000001.1"/>
</dbReference>
<dbReference type="PANTHER" id="PTHR38030:SF2">
    <property type="entry name" value="PROTOPORPHYRINOGEN IX DEHYDROGENASE [QUINONE]"/>
    <property type="match status" value="1"/>
</dbReference>
<dbReference type="InterPro" id="IPR029039">
    <property type="entry name" value="Flavoprotein-like_sf"/>
</dbReference>
<dbReference type="GO" id="GO:0010181">
    <property type="term" value="F:FMN binding"/>
    <property type="evidence" value="ECO:0007669"/>
    <property type="project" value="InterPro"/>
</dbReference>
<dbReference type="PANTHER" id="PTHR38030">
    <property type="entry name" value="PROTOPORPHYRINOGEN IX DEHYDROGENASE [MENAQUINONE]"/>
    <property type="match status" value="1"/>
</dbReference>
<dbReference type="Pfam" id="PF12641">
    <property type="entry name" value="Flavodoxin_3"/>
    <property type="match status" value="1"/>
</dbReference>
<dbReference type="GO" id="GO:0006783">
    <property type="term" value="P:heme biosynthetic process"/>
    <property type="evidence" value="ECO:0007669"/>
    <property type="project" value="TreeGrafter"/>
</dbReference>
<dbReference type="SUPFAM" id="SSF52218">
    <property type="entry name" value="Flavoproteins"/>
    <property type="match status" value="1"/>
</dbReference>
<dbReference type="InterPro" id="IPR052200">
    <property type="entry name" value="Protoporphyrinogen_IX_DH"/>
</dbReference>
<dbReference type="GO" id="GO:0016651">
    <property type="term" value="F:oxidoreductase activity, acting on NAD(P)H"/>
    <property type="evidence" value="ECO:0007669"/>
    <property type="project" value="UniProtKB-ARBA"/>
</dbReference>
<evidence type="ECO:0000313" key="2">
    <source>
        <dbReference type="EMBL" id="MPW24264.1"/>
    </source>
</evidence>
<dbReference type="Gene3D" id="3.40.50.360">
    <property type="match status" value="1"/>
</dbReference>
<dbReference type="Proteomes" id="UP000440004">
    <property type="component" value="Unassembled WGS sequence"/>
</dbReference>
<organism evidence="2 3">
    <name type="scientific">Alkalibaculum sporogenes</name>
    <dbReference type="NCBI Taxonomy" id="2655001"/>
    <lineage>
        <taxon>Bacteria</taxon>
        <taxon>Bacillati</taxon>
        <taxon>Bacillota</taxon>
        <taxon>Clostridia</taxon>
        <taxon>Eubacteriales</taxon>
        <taxon>Eubacteriaceae</taxon>
        <taxon>Alkalibaculum</taxon>
    </lineage>
</organism>
<name>A0A6A7K4M5_9FIRM</name>
<protein>
    <submittedName>
        <fullName evidence="2">Flavodoxin</fullName>
    </submittedName>
</protein>
<evidence type="ECO:0000313" key="3">
    <source>
        <dbReference type="Proteomes" id="UP000440004"/>
    </source>
</evidence>
<proteinExistence type="predicted"/>
<gene>
    <name evidence="2" type="ORF">GC105_00445</name>
</gene>
<keyword evidence="3" id="KW-1185">Reference proteome</keyword>
<dbReference type="GO" id="GO:0070819">
    <property type="term" value="F:menaquinone-dependent protoporphyrinogen oxidase activity"/>
    <property type="evidence" value="ECO:0007669"/>
    <property type="project" value="TreeGrafter"/>
</dbReference>
<evidence type="ECO:0000259" key="1">
    <source>
        <dbReference type="Pfam" id="PF12641"/>
    </source>
</evidence>
<reference evidence="2 3" key="1">
    <citation type="submission" date="2019-10" db="EMBL/GenBank/DDBJ databases">
        <title>Alkalibaculum tamaniensis sp.nov., a new alkaliphilic acetogen, isolated on methoxylated aromatics from a mud volcano.</title>
        <authorList>
            <person name="Khomyakova M.A."/>
            <person name="Merkel A.Y."/>
            <person name="Bonch-Osmolovskaya E.A."/>
            <person name="Slobodkin A.I."/>
        </authorList>
    </citation>
    <scope>NUCLEOTIDE SEQUENCE [LARGE SCALE GENOMIC DNA]</scope>
    <source>
        <strain evidence="2 3">M08DMB</strain>
    </source>
</reference>
<accession>A0A6A7K4M5</accession>
<dbReference type="AlphaFoldDB" id="A0A6A7K4M5"/>
<dbReference type="InterPro" id="IPR008254">
    <property type="entry name" value="Flavodoxin/NO_synth"/>
</dbReference>
<sequence>MKILITYSSMTGNTREIAECIHSTLPESILLPMKKVKNIKEWDFVFMGFWVNKGNPNKEAIKFLSANKHNKVALFATLGAIPGGEHTRSCIEGAKEILGESCHVVDFFVCQGKIDPMITKVFKIFPKGHYHHFTDEKRKLYEKSIAHPDEIDKEKARQWGMYVREQLELERKAN</sequence>